<keyword evidence="1" id="KW-0472">Membrane</keyword>
<name>A0ABW6JUV1_STRCE</name>
<feature type="transmembrane region" description="Helical" evidence="1">
    <location>
        <begin position="32"/>
        <end position="58"/>
    </location>
</feature>
<organism evidence="2 3">
    <name type="scientific">Streptomyces cellulosae</name>
    <dbReference type="NCBI Taxonomy" id="1968"/>
    <lineage>
        <taxon>Bacteria</taxon>
        <taxon>Bacillati</taxon>
        <taxon>Actinomycetota</taxon>
        <taxon>Actinomycetes</taxon>
        <taxon>Kitasatosporales</taxon>
        <taxon>Streptomycetaceae</taxon>
        <taxon>Streptomyces</taxon>
    </lineage>
</organism>
<dbReference type="RefSeq" id="WP_381728978.1">
    <property type="nucleotide sequence ID" value="NZ_JBHVBU010000233.1"/>
</dbReference>
<protein>
    <recommendedName>
        <fullName evidence="4">MFS transporter</fullName>
    </recommendedName>
</protein>
<evidence type="ECO:0000313" key="3">
    <source>
        <dbReference type="Proteomes" id="UP001600650"/>
    </source>
</evidence>
<evidence type="ECO:0000256" key="1">
    <source>
        <dbReference type="SAM" id="Phobius"/>
    </source>
</evidence>
<keyword evidence="1" id="KW-0812">Transmembrane</keyword>
<evidence type="ECO:0000313" key="2">
    <source>
        <dbReference type="EMBL" id="MFE7968112.1"/>
    </source>
</evidence>
<comment type="caution">
    <text evidence="2">The sequence shown here is derived from an EMBL/GenBank/DDBJ whole genome shotgun (WGS) entry which is preliminary data.</text>
</comment>
<keyword evidence="3" id="KW-1185">Reference proteome</keyword>
<reference evidence="2 3" key="1">
    <citation type="submission" date="2024-09" db="EMBL/GenBank/DDBJ databases">
        <title>The Natural Products Discovery Center: Release of the First 8490 Sequenced Strains for Exploring Actinobacteria Biosynthetic Diversity.</title>
        <authorList>
            <person name="Kalkreuter E."/>
            <person name="Kautsar S.A."/>
            <person name="Yang D."/>
            <person name="Bader C.D."/>
            <person name="Teijaro C.N."/>
            <person name="Fluegel L."/>
            <person name="Davis C.M."/>
            <person name="Simpson J.R."/>
            <person name="Lauterbach L."/>
            <person name="Steele A.D."/>
            <person name="Gui C."/>
            <person name="Meng S."/>
            <person name="Li G."/>
            <person name="Viehrig K."/>
            <person name="Ye F."/>
            <person name="Su P."/>
            <person name="Kiefer A.F."/>
            <person name="Nichols A."/>
            <person name="Cepeda A.J."/>
            <person name="Yan W."/>
            <person name="Fan B."/>
            <person name="Jiang Y."/>
            <person name="Adhikari A."/>
            <person name="Zheng C.-J."/>
            <person name="Schuster L."/>
            <person name="Cowan T.M."/>
            <person name="Smanski M.J."/>
            <person name="Chevrette M.G."/>
            <person name="De Carvalho L.P.S."/>
            <person name="Shen B."/>
        </authorList>
    </citation>
    <scope>NUCLEOTIDE SEQUENCE [LARGE SCALE GENOMIC DNA]</scope>
    <source>
        <strain evidence="2 3">NPDC057399</strain>
    </source>
</reference>
<sequence length="72" mass="7757">MGALKEVFTHPGYRRLWTASTLSRWGDAFHTVALPLLVLHLTGSGLGVGMVVAVMGIFEDGRVRSSPHLLGL</sequence>
<accession>A0ABW6JUV1</accession>
<keyword evidence="1" id="KW-1133">Transmembrane helix</keyword>
<proteinExistence type="predicted"/>
<evidence type="ECO:0008006" key="4">
    <source>
        <dbReference type="Google" id="ProtNLM"/>
    </source>
</evidence>
<dbReference type="EMBL" id="JBHVBU010000233">
    <property type="protein sequence ID" value="MFE7968112.1"/>
    <property type="molecule type" value="Genomic_DNA"/>
</dbReference>
<gene>
    <name evidence="2" type="ORF">ACFU0X_34615</name>
</gene>
<dbReference type="Proteomes" id="UP001600650">
    <property type="component" value="Unassembled WGS sequence"/>
</dbReference>